<reference evidence="1 2" key="1">
    <citation type="submission" date="2020-05" db="EMBL/GenBank/DDBJ databases">
        <title>Actinomadura verrucosospora NRRL-B18236 (PFL_A860) Genome sequencing and assembly.</title>
        <authorList>
            <person name="Samborskyy M."/>
        </authorList>
    </citation>
    <scope>NUCLEOTIDE SEQUENCE [LARGE SCALE GENOMIC DNA]</scope>
    <source>
        <strain evidence="1 2">NRRL:B18236</strain>
    </source>
</reference>
<organism evidence="1 2">
    <name type="scientific">Actinomadura verrucosospora</name>
    <dbReference type="NCBI Taxonomy" id="46165"/>
    <lineage>
        <taxon>Bacteria</taxon>
        <taxon>Bacillati</taxon>
        <taxon>Actinomycetota</taxon>
        <taxon>Actinomycetes</taxon>
        <taxon>Streptosporangiales</taxon>
        <taxon>Thermomonosporaceae</taxon>
        <taxon>Actinomadura</taxon>
    </lineage>
</organism>
<dbReference type="EMBL" id="CP053892">
    <property type="protein sequence ID" value="QKG24077.1"/>
    <property type="molecule type" value="Genomic_DNA"/>
</dbReference>
<keyword evidence="2" id="KW-1185">Reference proteome</keyword>
<dbReference type="RefSeq" id="WP_173097937.1">
    <property type="nucleotide sequence ID" value="NZ_CP053892.1"/>
</dbReference>
<dbReference type="AlphaFoldDB" id="A0A7D3ZHR7"/>
<sequence>MGLQRVLVRAPLLRHRRLLGHRERPSPAGERDSRPPAYSGRVRFANLGPLSLKTAILGFNVTAQCDNAVLNGSLVSDGSSGSLDSVTVNQCSSSVGGTASITFQNLPYTEATASYAPVSGGICPSTGTANGHGTVIGETAAGSGVFDQTLYATGS</sequence>
<gene>
    <name evidence="1" type="ORF">ACTIVE_5720</name>
</gene>
<name>A0A7D3ZHR7_ACTVE</name>
<protein>
    <submittedName>
        <fullName evidence="1">Uncharacterized protein</fullName>
    </submittedName>
</protein>
<dbReference type="Proteomes" id="UP000501240">
    <property type="component" value="Chromosome"/>
</dbReference>
<evidence type="ECO:0000313" key="2">
    <source>
        <dbReference type="Proteomes" id="UP000501240"/>
    </source>
</evidence>
<proteinExistence type="predicted"/>
<accession>A0A7D3ZHR7</accession>
<evidence type="ECO:0000313" key="1">
    <source>
        <dbReference type="EMBL" id="QKG24077.1"/>
    </source>
</evidence>